<evidence type="ECO:0000256" key="1">
    <source>
        <dbReference type="SAM" id="MobiDB-lite"/>
    </source>
</evidence>
<dbReference type="InterPro" id="IPR036894">
    <property type="entry name" value="YbaB-like_sf"/>
</dbReference>
<feature type="region of interest" description="Disordered" evidence="1">
    <location>
        <begin position="97"/>
        <end position="228"/>
    </location>
</feature>
<comment type="caution">
    <text evidence="2">The sequence shown here is derived from an EMBL/GenBank/DDBJ whole genome shotgun (WGS) entry which is preliminary data.</text>
</comment>
<evidence type="ECO:0000313" key="2">
    <source>
        <dbReference type="EMBL" id="RKT57584.1"/>
    </source>
</evidence>
<protein>
    <submittedName>
        <fullName evidence="2">YbaB/EbfC DNA-binding family protein</fullName>
    </submittedName>
</protein>
<feature type="compositionally biased region" description="Low complexity" evidence="1">
    <location>
        <begin position="145"/>
        <end position="155"/>
    </location>
</feature>
<dbReference type="Pfam" id="PF02575">
    <property type="entry name" value="YbaB_DNA_bd"/>
    <property type="match status" value="1"/>
</dbReference>
<dbReference type="Proteomes" id="UP000282084">
    <property type="component" value="Unassembled WGS sequence"/>
</dbReference>
<dbReference type="RefSeq" id="WP_147455283.1">
    <property type="nucleotide sequence ID" value="NZ_RBXO01000001.1"/>
</dbReference>
<evidence type="ECO:0000313" key="3">
    <source>
        <dbReference type="Proteomes" id="UP000282084"/>
    </source>
</evidence>
<organism evidence="2 3">
    <name type="scientific">Saccharothrix australiensis</name>
    <dbReference type="NCBI Taxonomy" id="2072"/>
    <lineage>
        <taxon>Bacteria</taxon>
        <taxon>Bacillati</taxon>
        <taxon>Actinomycetota</taxon>
        <taxon>Actinomycetes</taxon>
        <taxon>Pseudonocardiales</taxon>
        <taxon>Pseudonocardiaceae</taxon>
        <taxon>Saccharothrix</taxon>
    </lineage>
</organism>
<dbReference type="SUPFAM" id="SSF82607">
    <property type="entry name" value="YbaB-like"/>
    <property type="match status" value="1"/>
</dbReference>
<feature type="compositionally biased region" description="Pro residues" evidence="1">
    <location>
        <begin position="156"/>
        <end position="176"/>
    </location>
</feature>
<reference evidence="2 3" key="1">
    <citation type="submission" date="2018-10" db="EMBL/GenBank/DDBJ databases">
        <title>Sequencing the genomes of 1000 actinobacteria strains.</title>
        <authorList>
            <person name="Klenk H.-P."/>
        </authorList>
    </citation>
    <scope>NUCLEOTIDE SEQUENCE [LARGE SCALE GENOMIC DNA]</scope>
    <source>
        <strain evidence="2 3">DSM 43800</strain>
    </source>
</reference>
<keyword evidence="2" id="KW-0238">DNA-binding</keyword>
<dbReference type="Gene3D" id="3.30.1310.10">
    <property type="entry name" value="Nucleoid-associated protein YbaB-like domain"/>
    <property type="match status" value="1"/>
</dbReference>
<dbReference type="GO" id="GO:0003677">
    <property type="term" value="F:DNA binding"/>
    <property type="evidence" value="ECO:0007669"/>
    <property type="project" value="UniProtKB-KW"/>
</dbReference>
<proteinExistence type="predicted"/>
<dbReference type="EMBL" id="RBXO01000001">
    <property type="protein sequence ID" value="RKT57584.1"/>
    <property type="molecule type" value="Genomic_DNA"/>
</dbReference>
<dbReference type="InterPro" id="IPR004401">
    <property type="entry name" value="YbaB/EbfC"/>
</dbReference>
<accession>A0A495W8M8</accession>
<feature type="compositionally biased region" description="Low complexity" evidence="1">
    <location>
        <begin position="193"/>
        <end position="208"/>
    </location>
</feature>
<dbReference type="OrthoDB" id="3689339at2"/>
<feature type="compositionally biased region" description="Low complexity" evidence="1">
    <location>
        <begin position="115"/>
        <end position="135"/>
    </location>
</feature>
<keyword evidence="3" id="KW-1185">Reference proteome</keyword>
<gene>
    <name evidence="2" type="ORF">C8E97_6306</name>
</gene>
<sequence>MSAREERIAAADRLTEVLSRVTGTATHHTGLVTVTATAVGALTSVRLHPSALAHGPDAVGGLVAETARLATDAAVQTSYNEVAKGLGDSVAMAIEDFAGPPPYRQGSVGGRPGTAPDQAGPAGHPGPAGRSTAPGRPFPPGGAAGRPFAPGRPTAPGQPFPPGAGQPFPPGGPAVRPPVTGGAPGHRPPPATARPWSAQPPQAPQRARPPVDDDDDDYFADPFRGQRR</sequence>
<dbReference type="AlphaFoldDB" id="A0A495W8M8"/>
<name>A0A495W8M8_9PSEU</name>